<dbReference type="PANTHER" id="PTHR10846:SF8">
    <property type="entry name" value="INNER MEMBRANE PROTEIN YRBG"/>
    <property type="match status" value="1"/>
</dbReference>
<organism evidence="7">
    <name type="scientific">hydrothermal vent metagenome</name>
    <dbReference type="NCBI Taxonomy" id="652676"/>
    <lineage>
        <taxon>unclassified sequences</taxon>
        <taxon>metagenomes</taxon>
        <taxon>ecological metagenomes</taxon>
    </lineage>
</organism>
<sequence>FGFMLMKPFFLFKDYIMLALGAFTLFLGAKYLIESVIIISKEVGIATGVISITAVAIGTSLPELLVSIRAVLKKKYETAVGNILGSNAFNALMVVGIPGIASSLVLDDKTLLIGVPVMALATLLFIISGISRTIYNWEGMMFLVVYVFFIVKLLS</sequence>
<dbReference type="Pfam" id="PF01699">
    <property type="entry name" value="Na_Ca_ex"/>
    <property type="match status" value="1"/>
</dbReference>
<dbReference type="EMBL" id="UOEN01000238">
    <property type="protein sequence ID" value="VAW14844.1"/>
    <property type="molecule type" value="Genomic_DNA"/>
</dbReference>
<feature type="transmembrane region" description="Helical" evidence="5">
    <location>
        <begin position="88"/>
        <end position="106"/>
    </location>
</feature>
<keyword evidence="2 5" id="KW-0812">Transmembrane</keyword>
<reference evidence="7" key="1">
    <citation type="submission" date="2018-06" db="EMBL/GenBank/DDBJ databases">
        <authorList>
            <person name="Zhirakovskaya E."/>
        </authorList>
    </citation>
    <scope>NUCLEOTIDE SEQUENCE</scope>
</reference>
<dbReference type="GO" id="GO:0005886">
    <property type="term" value="C:plasma membrane"/>
    <property type="evidence" value="ECO:0007669"/>
    <property type="project" value="TreeGrafter"/>
</dbReference>
<comment type="subcellular location">
    <subcellularLocation>
        <location evidence="1">Membrane</location>
        <topology evidence="1">Multi-pass membrane protein</topology>
    </subcellularLocation>
</comment>
<keyword evidence="4 5" id="KW-0472">Membrane</keyword>
<feature type="transmembrane region" description="Helical" evidence="5">
    <location>
        <begin position="134"/>
        <end position="154"/>
    </location>
</feature>
<evidence type="ECO:0000256" key="2">
    <source>
        <dbReference type="ARBA" id="ARBA00022692"/>
    </source>
</evidence>
<proteinExistence type="predicted"/>
<evidence type="ECO:0000256" key="3">
    <source>
        <dbReference type="ARBA" id="ARBA00022989"/>
    </source>
</evidence>
<dbReference type="AlphaFoldDB" id="A0A3B0U221"/>
<feature type="transmembrane region" description="Helical" evidence="5">
    <location>
        <begin position="111"/>
        <end position="128"/>
    </location>
</feature>
<feature type="domain" description="Sodium/calcium exchanger membrane region" evidence="6">
    <location>
        <begin position="15"/>
        <end position="151"/>
    </location>
</feature>
<dbReference type="GO" id="GO:0008273">
    <property type="term" value="F:calcium, potassium:sodium antiporter activity"/>
    <property type="evidence" value="ECO:0007669"/>
    <property type="project" value="TreeGrafter"/>
</dbReference>
<dbReference type="PANTHER" id="PTHR10846">
    <property type="entry name" value="SODIUM/POTASSIUM/CALCIUM EXCHANGER"/>
    <property type="match status" value="1"/>
</dbReference>
<feature type="transmembrane region" description="Helical" evidence="5">
    <location>
        <begin position="15"/>
        <end position="33"/>
    </location>
</feature>
<evidence type="ECO:0000256" key="4">
    <source>
        <dbReference type="ARBA" id="ARBA00023136"/>
    </source>
</evidence>
<dbReference type="Gene3D" id="1.20.1420.30">
    <property type="entry name" value="NCX, central ion-binding region"/>
    <property type="match status" value="1"/>
</dbReference>
<feature type="non-terminal residue" evidence="7">
    <location>
        <position position="1"/>
    </location>
</feature>
<dbReference type="InterPro" id="IPR004837">
    <property type="entry name" value="NaCa_Exmemb"/>
</dbReference>
<protein>
    <submittedName>
        <fullName evidence="7">Inner membrane protein YrbG, predicted calcium/sodium:proton antiporter</fullName>
    </submittedName>
</protein>
<dbReference type="InterPro" id="IPR004481">
    <property type="entry name" value="K/Na/Ca-exchanger"/>
</dbReference>
<dbReference type="GO" id="GO:0006874">
    <property type="term" value="P:intracellular calcium ion homeostasis"/>
    <property type="evidence" value="ECO:0007669"/>
    <property type="project" value="TreeGrafter"/>
</dbReference>
<accession>A0A3B0U221</accession>
<evidence type="ECO:0000313" key="7">
    <source>
        <dbReference type="EMBL" id="VAW14844.1"/>
    </source>
</evidence>
<dbReference type="GO" id="GO:0005262">
    <property type="term" value="F:calcium channel activity"/>
    <property type="evidence" value="ECO:0007669"/>
    <property type="project" value="TreeGrafter"/>
</dbReference>
<keyword evidence="3 5" id="KW-1133">Transmembrane helix</keyword>
<evidence type="ECO:0000256" key="5">
    <source>
        <dbReference type="SAM" id="Phobius"/>
    </source>
</evidence>
<evidence type="ECO:0000259" key="6">
    <source>
        <dbReference type="Pfam" id="PF01699"/>
    </source>
</evidence>
<gene>
    <name evidence="7" type="ORF">MNBD_BACTEROID05-94</name>
</gene>
<name>A0A3B0U221_9ZZZZ</name>
<evidence type="ECO:0000256" key="1">
    <source>
        <dbReference type="ARBA" id="ARBA00004141"/>
    </source>
</evidence>
<dbReference type="InterPro" id="IPR044880">
    <property type="entry name" value="NCX_ion-bd_dom_sf"/>
</dbReference>